<dbReference type="InterPro" id="IPR000620">
    <property type="entry name" value="EamA_dom"/>
</dbReference>
<proteinExistence type="inferred from homology"/>
<evidence type="ECO:0000256" key="2">
    <source>
        <dbReference type="ARBA" id="ARBA00007362"/>
    </source>
</evidence>
<dbReference type="STRING" id="665118.SAMN02983003_1353"/>
<feature type="transmembrane region" description="Helical" evidence="8">
    <location>
        <begin position="86"/>
        <end position="106"/>
    </location>
</feature>
<keyword evidence="7 8" id="KW-0472">Membrane</keyword>
<feature type="domain" description="EamA" evidence="9">
    <location>
        <begin position="17"/>
        <end position="151"/>
    </location>
</feature>
<feature type="transmembrane region" description="Helical" evidence="8">
    <location>
        <begin position="16"/>
        <end position="39"/>
    </location>
</feature>
<protein>
    <submittedName>
        <fullName evidence="10">Chloramphenicol-sensitive protein RarD</fullName>
    </submittedName>
</protein>
<evidence type="ECO:0000256" key="5">
    <source>
        <dbReference type="ARBA" id="ARBA00022692"/>
    </source>
</evidence>
<dbReference type="AlphaFoldDB" id="A0A1K2HVR2"/>
<dbReference type="Pfam" id="PF00892">
    <property type="entry name" value="EamA"/>
    <property type="match status" value="1"/>
</dbReference>
<dbReference type="PANTHER" id="PTHR22911:SF137">
    <property type="entry name" value="SOLUTE CARRIER FAMILY 35 MEMBER G2-RELATED"/>
    <property type="match status" value="1"/>
</dbReference>
<evidence type="ECO:0000259" key="9">
    <source>
        <dbReference type="Pfam" id="PF00892"/>
    </source>
</evidence>
<evidence type="ECO:0000256" key="8">
    <source>
        <dbReference type="SAM" id="Phobius"/>
    </source>
</evidence>
<evidence type="ECO:0000256" key="7">
    <source>
        <dbReference type="ARBA" id="ARBA00023136"/>
    </source>
</evidence>
<keyword evidence="3" id="KW-0813">Transport</keyword>
<dbReference type="OrthoDB" id="369870at2"/>
<dbReference type="RefSeq" id="WP_072340098.1">
    <property type="nucleotide sequence ID" value="NZ_FPKU01000001.1"/>
</dbReference>
<organism evidence="10 11">
    <name type="scientific">Devosia enhydra</name>
    <dbReference type="NCBI Taxonomy" id="665118"/>
    <lineage>
        <taxon>Bacteria</taxon>
        <taxon>Pseudomonadati</taxon>
        <taxon>Pseudomonadota</taxon>
        <taxon>Alphaproteobacteria</taxon>
        <taxon>Hyphomicrobiales</taxon>
        <taxon>Devosiaceae</taxon>
        <taxon>Devosia</taxon>
    </lineage>
</organism>
<dbReference type="EMBL" id="FPKU01000001">
    <property type="protein sequence ID" value="SFZ82924.1"/>
    <property type="molecule type" value="Genomic_DNA"/>
</dbReference>
<evidence type="ECO:0000256" key="4">
    <source>
        <dbReference type="ARBA" id="ARBA00022475"/>
    </source>
</evidence>
<dbReference type="Proteomes" id="UP000183447">
    <property type="component" value="Unassembled WGS sequence"/>
</dbReference>
<keyword evidence="11" id="KW-1185">Reference proteome</keyword>
<dbReference type="InterPro" id="IPR004626">
    <property type="entry name" value="RarD"/>
</dbReference>
<feature type="transmembrane region" description="Helical" evidence="8">
    <location>
        <begin position="112"/>
        <end position="130"/>
    </location>
</feature>
<feature type="transmembrane region" description="Helical" evidence="8">
    <location>
        <begin position="45"/>
        <end position="65"/>
    </location>
</feature>
<keyword evidence="5 8" id="KW-0812">Transmembrane</keyword>
<dbReference type="NCBIfam" id="TIGR00688">
    <property type="entry name" value="rarD"/>
    <property type="match status" value="1"/>
</dbReference>
<evidence type="ECO:0000256" key="1">
    <source>
        <dbReference type="ARBA" id="ARBA00004651"/>
    </source>
</evidence>
<dbReference type="PANTHER" id="PTHR22911">
    <property type="entry name" value="ACYL-MALONYL CONDENSING ENZYME-RELATED"/>
    <property type="match status" value="1"/>
</dbReference>
<feature type="transmembrane region" description="Helical" evidence="8">
    <location>
        <begin position="219"/>
        <end position="240"/>
    </location>
</feature>
<feature type="transmembrane region" description="Helical" evidence="8">
    <location>
        <begin position="159"/>
        <end position="176"/>
    </location>
</feature>
<keyword evidence="4" id="KW-1003">Cell membrane</keyword>
<feature type="transmembrane region" description="Helical" evidence="8">
    <location>
        <begin position="247"/>
        <end position="269"/>
    </location>
</feature>
<dbReference type="GO" id="GO:0005886">
    <property type="term" value="C:plasma membrane"/>
    <property type="evidence" value="ECO:0007669"/>
    <property type="project" value="UniProtKB-SubCell"/>
</dbReference>
<accession>A0A1K2HVR2</accession>
<comment type="similarity">
    <text evidence="2">Belongs to the EamA transporter family.</text>
</comment>
<reference evidence="10 11" key="1">
    <citation type="submission" date="2016-11" db="EMBL/GenBank/DDBJ databases">
        <authorList>
            <person name="Jaros S."/>
            <person name="Januszkiewicz K."/>
            <person name="Wedrychowicz H."/>
        </authorList>
    </citation>
    <scope>NUCLEOTIDE SEQUENCE [LARGE SCALE GENOMIC DNA]</scope>
    <source>
        <strain evidence="10 11">ATCC 23634</strain>
    </source>
</reference>
<dbReference type="SUPFAM" id="SSF103481">
    <property type="entry name" value="Multidrug resistance efflux transporter EmrE"/>
    <property type="match status" value="2"/>
</dbReference>
<evidence type="ECO:0000256" key="6">
    <source>
        <dbReference type="ARBA" id="ARBA00022989"/>
    </source>
</evidence>
<feature type="transmembrane region" description="Helical" evidence="8">
    <location>
        <begin position="275"/>
        <end position="293"/>
    </location>
</feature>
<dbReference type="InterPro" id="IPR037185">
    <property type="entry name" value="EmrE-like"/>
</dbReference>
<evidence type="ECO:0000256" key="3">
    <source>
        <dbReference type="ARBA" id="ARBA00022448"/>
    </source>
</evidence>
<feature type="transmembrane region" description="Helical" evidence="8">
    <location>
        <begin position="137"/>
        <end position="153"/>
    </location>
</feature>
<evidence type="ECO:0000313" key="11">
    <source>
        <dbReference type="Proteomes" id="UP000183447"/>
    </source>
</evidence>
<comment type="subcellular location">
    <subcellularLocation>
        <location evidence="1">Cell membrane</location>
        <topology evidence="1">Multi-pass membrane protein</topology>
    </subcellularLocation>
</comment>
<feature type="transmembrane region" description="Helical" evidence="8">
    <location>
        <begin position="188"/>
        <end position="207"/>
    </location>
</feature>
<keyword evidence="6 8" id="KW-1133">Transmembrane helix</keyword>
<evidence type="ECO:0000313" key="10">
    <source>
        <dbReference type="EMBL" id="SFZ82924.1"/>
    </source>
</evidence>
<name>A0A1K2HVR2_9HYPH</name>
<sequence>MNIEASKDRTLRSETVLGLFAALAAYFQWGFLSLLFNALEHVPPLLVVAYRTLFSLVFVGAILIASRRMREVVAAIADRQTLRQMALSAVLLAINWSIFCYAVVNGQALEAAFGYFINPMLNVAIGMVLLGERNNRMQGIAIAIALIALAIQAAGLGGVPYIALGLAGSFAFYAYFRKTAKVASTPGLFVETLVLAPVALLFILYSAATDGVGAYDDGLSIGLLLLTGPATALPLLCFAYGVQRLRLITIGMLQYLGPTLQFIIAITVFGETLNGLRLLSFGLIWLSLGVYTADSIRRVRKTTAGGAT</sequence>
<gene>
    <name evidence="10" type="ORF">SAMN02983003_1353</name>
</gene>